<evidence type="ECO:0000313" key="5">
    <source>
        <dbReference type="Proteomes" id="UP001164761"/>
    </source>
</evidence>
<organism evidence="4 5">
    <name type="scientific">Alicyclobacillus fastidiosus</name>
    <dbReference type="NCBI Taxonomy" id="392011"/>
    <lineage>
        <taxon>Bacteria</taxon>
        <taxon>Bacillati</taxon>
        <taxon>Bacillota</taxon>
        <taxon>Bacilli</taxon>
        <taxon>Bacillales</taxon>
        <taxon>Alicyclobacillaceae</taxon>
        <taxon>Alicyclobacillus</taxon>
    </lineage>
</organism>
<dbReference type="RefSeq" id="WP_268005614.1">
    <property type="nucleotide sequence ID" value="NZ_BSUT01000001.1"/>
</dbReference>
<keyword evidence="3" id="KW-0812">Transmembrane</keyword>
<feature type="transmembrane region" description="Helical" evidence="3">
    <location>
        <begin position="12"/>
        <end position="37"/>
    </location>
</feature>
<keyword evidence="5" id="KW-1185">Reference proteome</keyword>
<dbReference type="PROSITE" id="PS00409">
    <property type="entry name" value="PROKAR_NTER_METHYL"/>
    <property type="match status" value="1"/>
</dbReference>
<evidence type="ECO:0000256" key="2">
    <source>
        <dbReference type="ARBA" id="ARBA00023287"/>
    </source>
</evidence>
<proteinExistence type="predicted"/>
<accession>A0ABY6ZHK5</accession>
<keyword evidence="3" id="KW-1133">Transmembrane helix</keyword>
<dbReference type="Proteomes" id="UP001164761">
    <property type="component" value="Chromosome"/>
</dbReference>
<name>A0ABY6ZHK5_9BACL</name>
<evidence type="ECO:0000313" key="4">
    <source>
        <dbReference type="EMBL" id="WAH41706.1"/>
    </source>
</evidence>
<keyword evidence="2" id="KW-0178">Competence</keyword>
<dbReference type="InterPro" id="IPR012902">
    <property type="entry name" value="N_methyl_site"/>
</dbReference>
<keyword evidence="3" id="KW-0472">Membrane</keyword>
<dbReference type="Pfam" id="PF07963">
    <property type="entry name" value="N_methyl"/>
    <property type="match status" value="1"/>
</dbReference>
<gene>
    <name evidence="4" type="ORF">NZD89_26435</name>
</gene>
<evidence type="ECO:0000256" key="3">
    <source>
        <dbReference type="SAM" id="Phobius"/>
    </source>
</evidence>
<evidence type="ECO:0000256" key="1">
    <source>
        <dbReference type="ARBA" id="ARBA00004241"/>
    </source>
</evidence>
<dbReference type="EMBL" id="CP104067">
    <property type="protein sequence ID" value="WAH41706.1"/>
    <property type="molecule type" value="Genomic_DNA"/>
</dbReference>
<sequence length="240" mass="25720">MQFSKRMRSQGGLTLIELMAAIVISVMVGGVILAILWGTASRSNSLLTYNAAERQVLLVNHALVKELHTADYVQVQSTAGEPGTRQVTLWLYKGGYVQNPNLTPAWLYNTTTVQAEPASNNSTAEAVVGAQCFAAFVFTQAKGSTWNVTYTTNVPTTPPSACPTSLSLSSIQSTALLNVSGLQVAWDFPNLFGDAGGPPVDVQCKFVNSFVIRLSATYQSSTGQTTTYALTAGYHNKDVR</sequence>
<comment type="subcellular location">
    <subcellularLocation>
        <location evidence="1">Cell surface</location>
    </subcellularLocation>
</comment>
<protein>
    <submittedName>
        <fullName evidence="4">Prepilin-type N-terminal cleavage/methylation domain-containing protein</fullName>
    </submittedName>
</protein>
<reference evidence="4" key="1">
    <citation type="submission" date="2022-08" db="EMBL/GenBank/DDBJ databases">
        <title>Alicyclobacillus fastidiosus DSM 17978, complete genome.</title>
        <authorList>
            <person name="Wang Q."/>
            <person name="Cai R."/>
            <person name="Wang Z."/>
        </authorList>
    </citation>
    <scope>NUCLEOTIDE SEQUENCE</scope>
    <source>
        <strain evidence="4">DSM 17978</strain>
    </source>
</reference>